<gene>
    <name evidence="2" type="ORF">KEC16_11085</name>
</gene>
<evidence type="ECO:0008006" key="4">
    <source>
        <dbReference type="Google" id="ProtNLM"/>
    </source>
</evidence>
<reference evidence="2 3" key="1">
    <citation type="submission" date="2021-04" db="EMBL/GenBank/DDBJ databases">
        <title>Magnetospirillum sulfuroxidans sp. nov., a facultative chemolithoautotrophic sulfur-oxidizing alphaproteobacterium isolated from freshwater sediment and proposals for Paramagetospirillum gen. nov., and Magnetospirillaceae fam. nov.</title>
        <authorList>
            <person name="Koziaeva V."/>
            <person name="Geelhoed J.S."/>
            <person name="Sorokin D.Y."/>
            <person name="Grouzdev D.S."/>
        </authorList>
    </citation>
    <scope>NUCLEOTIDE SEQUENCE [LARGE SCALE GENOMIC DNA]</scope>
    <source>
        <strain evidence="2 3">J10</strain>
    </source>
</reference>
<accession>A0ABS5ICX9</accession>
<protein>
    <recommendedName>
        <fullName evidence="4">Secreted protein</fullName>
    </recommendedName>
</protein>
<feature type="signal peptide" evidence="1">
    <location>
        <begin position="1"/>
        <end position="20"/>
    </location>
</feature>
<keyword evidence="1" id="KW-0732">Signal</keyword>
<evidence type="ECO:0000256" key="1">
    <source>
        <dbReference type="SAM" id="SignalP"/>
    </source>
</evidence>
<comment type="caution">
    <text evidence="2">The sequence shown here is derived from an EMBL/GenBank/DDBJ whole genome shotgun (WGS) entry which is preliminary data.</text>
</comment>
<dbReference type="Proteomes" id="UP000680714">
    <property type="component" value="Unassembled WGS sequence"/>
</dbReference>
<evidence type="ECO:0000313" key="2">
    <source>
        <dbReference type="EMBL" id="MBR9972255.1"/>
    </source>
</evidence>
<dbReference type="EMBL" id="JAGTUF010000009">
    <property type="protein sequence ID" value="MBR9972255.1"/>
    <property type="molecule type" value="Genomic_DNA"/>
</dbReference>
<sequence>MSKTIPLTAIMLLLVTPALAQVKFKRCLTQQEVKVEQLVRHGIFLREGGNRCDEDYNPGTAKMWKDFDSQFGTRLAQQTGRRKKLFEREFKANPIEVMTYFDGRLVTYYRYYPLSVAYCGHIDKLLKEVTRGGWNVFAKQSAIVQADVITDLKICP</sequence>
<keyword evidence="3" id="KW-1185">Reference proteome</keyword>
<feature type="chain" id="PRO_5047487610" description="Secreted protein" evidence="1">
    <location>
        <begin position="21"/>
        <end position="156"/>
    </location>
</feature>
<dbReference type="RefSeq" id="WP_211548825.1">
    <property type="nucleotide sequence ID" value="NZ_JAGTUF010000009.1"/>
</dbReference>
<proteinExistence type="predicted"/>
<organism evidence="2 3">
    <name type="scientific">Magnetospirillum sulfuroxidans</name>
    <dbReference type="NCBI Taxonomy" id="611300"/>
    <lineage>
        <taxon>Bacteria</taxon>
        <taxon>Pseudomonadati</taxon>
        <taxon>Pseudomonadota</taxon>
        <taxon>Alphaproteobacteria</taxon>
        <taxon>Rhodospirillales</taxon>
        <taxon>Rhodospirillaceae</taxon>
        <taxon>Magnetospirillum</taxon>
    </lineage>
</organism>
<evidence type="ECO:0000313" key="3">
    <source>
        <dbReference type="Proteomes" id="UP000680714"/>
    </source>
</evidence>
<name>A0ABS5ICX9_9PROT</name>